<name>U7UGH0_9FIRM</name>
<feature type="binding site" evidence="8">
    <location>
        <position position="144"/>
    </location>
    <ligand>
        <name>substrate</name>
    </ligand>
</feature>
<dbReference type="SUPFAM" id="SSF88697">
    <property type="entry name" value="PUA domain-like"/>
    <property type="match status" value="1"/>
</dbReference>
<feature type="domain" description="PUA" evidence="9">
    <location>
        <begin position="284"/>
        <end position="366"/>
    </location>
</feature>
<feature type="binding site" evidence="8">
    <location>
        <position position="57"/>
    </location>
    <ligand>
        <name>substrate</name>
    </ligand>
</feature>
<sequence>MTEREAAFAGKKRVVVKIGSSSLTYATGKLNYHRMEQLVREIADLANSGREMILVSSAAVSAGMASLGLSERPKEIRRKQALAAVGQGLLMHTYEKLFREYGQIAGQVLLTRMDAQDRSKFMHSRNTLLTMIDMHIIPIINENDVVAVDEFKIGDNDTLAAMVSSIIDADLLILLSDVDGLYTSNPQHDKGAQIIRVVEEIDKHFYDIAGGTGSAFGTGGMYTKIKAAAMATSAEADMVIASGSEDGVIRRICAGEPVGTWFKAKESHLHSRKRWLLSGGKAQGTLIVDEGCRNAIVYKGASLLPVGICRIEGDFCEGDIVAVVCEGITIAKGIVNYDSSSIAAIKGKKTEEISAILGYDGLYDEVIHRDNLVAI</sequence>
<dbReference type="PATRIC" id="fig|1111454.3.peg.1656"/>
<dbReference type="Gene3D" id="3.40.1160.10">
    <property type="entry name" value="Acetylglutamate kinase-like"/>
    <property type="match status" value="2"/>
</dbReference>
<dbReference type="Proteomes" id="UP000017090">
    <property type="component" value="Unassembled WGS sequence"/>
</dbReference>
<dbReference type="SUPFAM" id="SSF53633">
    <property type="entry name" value="Carbamate kinase-like"/>
    <property type="match status" value="1"/>
</dbReference>
<dbReference type="InterPro" id="IPR001057">
    <property type="entry name" value="Glu/AcGlu_kinase"/>
</dbReference>
<organism evidence="10 11">
    <name type="scientific">Megasphaera vaginalis</name>
    <name type="common">ex Srinivasan et al. 2021</name>
    <dbReference type="NCBI Taxonomy" id="1111454"/>
    <lineage>
        <taxon>Bacteria</taxon>
        <taxon>Bacillati</taxon>
        <taxon>Bacillota</taxon>
        <taxon>Negativicutes</taxon>
        <taxon>Veillonellales</taxon>
        <taxon>Veillonellaceae</taxon>
        <taxon>Megasphaera</taxon>
    </lineage>
</organism>
<dbReference type="GO" id="GO:0003723">
    <property type="term" value="F:RNA binding"/>
    <property type="evidence" value="ECO:0007669"/>
    <property type="project" value="InterPro"/>
</dbReference>
<dbReference type="Pfam" id="PF01472">
    <property type="entry name" value="PUA"/>
    <property type="match status" value="1"/>
</dbReference>
<dbReference type="GO" id="GO:0005829">
    <property type="term" value="C:cytosol"/>
    <property type="evidence" value="ECO:0007669"/>
    <property type="project" value="TreeGrafter"/>
</dbReference>
<dbReference type="STRING" id="1111454.HMPREF1250_1112"/>
<dbReference type="Gene3D" id="2.30.130.10">
    <property type="entry name" value="PUA domain"/>
    <property type="match status" value="1"/>
</dbReference>
<evidence type="ECO:0000259" key="9">
    <source>
        <dbReference type="SMART" id="SM00359"/>
    </source>
</evidence>
<dbReference type="PANTHER" id="PTHR43654">
    <property type="entry name" value="GLUTAMATE 5-KINASE"/>
    <property type="match status" value="1"/>
</dbReference>
<dbReference type="EMBL" id="AWXA01000043">
    <property type="protein sequence ID" value="ERT58411.1"/>
    <property type="molecule type" value="Genomic_DNA"/>
</dbReference>
<keyword evidence="5 8" id="KW-0547">Nucleotide-binding</keyword>
<dbReference type="PRINTS" id="PR00474">
    <property type="entry name" value="GLU5KINASE"/>
</dbReference>
<dbReference type="PROSITE" id="PS50890">
    <property type="entry name" value="PUA"/>
    <property type="match status" value="1"/>
</dbReference>
<dbReference type="GO" id="GO:0005524">
    <property type="term" value="F:ATP binding"/>
    <property type="evidence" value="ECO:0007669"/>
    <property type="project" value="UniProtKB-KW"/>
</dbReference>
<evidence type="ECO:0000256" key="7">
    <source>
        <dbReference type="ARBA" id="ARBA00022840"/>
    </source>
</evidence>
<dbReference type="PIRSF" id="PIRSF000729">
    <property type="entry name" value="GK"/>
    <property type="match status" value="1"/>
</dbReference>
<dbReference type="UniPathway" id="UPA00098">
    <property type="reaction ID" value="UER00359"/>
</dbReference>
<dbReference type="CDD" id="cd21157">
    <property type="entry name" value="PUA_G5K"/>
    <property type="match status" value="1"/>
</dbReference>
<evidence type="ECO:0000256" key="2">
    <source>
        <dbReference type="ARBA" id="ARBA00022605"/>
    </source>
</evidence>
<accession>U7UGH0</accession>
<dbReference type="InterPro" id="IPR015947">
    <property type="entry name" value="PUA-like_sf"/>
</dbReference>
<keyword evidence="7 8" id="KW-0067">ATP-binding</keyword>
<dbReference type="eggNOG" id="COG0263">
    <property type="taxonomic scope" value="Bacteria"/>
</dbReference>
<evidence type="ECO:0000256" key="3">
    <source>
        <dbReference type="ARBA" id="ARBA00022650"/>
    </source>
</evidence>
<dbReference type="InterPro" id="IPR002478">
    <property type="entry name" value="PUA"/>
</dbReference>
<dbReference type="PROSITE" id="PS00902">
    <property type="entry name" value="GLUTAMATE_5_KINASE"/>
    <property type="match status" value="1"/>
</dbReference>
<keyword evidence="3 8" id="KW-0641">Proline biosynthesis</keyword>
<feature type="binding site" evidence="8">
    <location>
        <position position="156"/>
    </location>
    <ligand>
        <name>substrate</name>
    </ligand>
</feature>
<evidence type="ECO:0000256" key="5">
    <source>
        <dbReference type="ARBA" id="ARBA00022741"/>
    </source>
</evidence>
<dbReference type="Pfam" id="PF00696">
    <property type="entry name" value="AA_kinase"/>
    <property type="match status" value="1"/>
</dbReference>
<protein>
    <recommendedName>
        <fullName evidence="8">Glutamate 5-kinase</fullName>
        <ecNumber evidence="8">2.7.2.11</ecNumber>
    </recommendedName>
    <alternativeName>
        <fullName evidence="8">Gamma-glutamyl kinase</fullName>
        <shortName evidence="8">GK</shortName>
    </alternativeName>
</protein>
<dbReference type="NCBIfam" id="TIGR01027">
    <property type="entry name" value="proB"/>
    <property type="match status" value="1"/>
</dbReference>
<keyword evidence="6 8" id="KW-0418">Kinase</keyword>
<proteinExistence type="inferred from homology"/>
<dbReference type="InterPro" id="IPR041739">
    <property type="entry name" value="G5K_ProB"/>
</dbReference>
<dbReference type="EC" id="2.7.2.11" evidence="8"/>
<keyword evidence="4 8" id="KW-0808">Transferase</keyword>
<dbReference type="HAMAP" id="MF_00456">
    <property type="entry name" value="ProB"/>
    <property type="match status" value="1"/>
</dbReference>
<dbReference type="PANTHER" id="PTHR43654:SF1">
    <property type="entry name" value="ISOPENTENYL PHOSPHATE KINASE"/>
    <property type="match status" value="1"/>
</dbReference>
<dbReference type="GO" id="GO:0004349">
    <property type="term" value="F:glutamate 5-kinase activity"/>
    <property type="evidence" value="ECO:0007669"/>
    <property type="project" value="UniProtKB-UniRule"/>
</dbReference>
<dbReference type="CDD" id="cd04242">
    <property type="entry name" value="AAK_G5K_ProB"/>
    <property type="match status" value="1"/>
</dbReference>
<dbReference type="RefSeq" id="WP_023054131.1">
    <property type="nucleotide sequence ID" value="NZ_AWXA01000043.1"/>
</dbReference>
<keyword evidence="2 8" id="KW-0028">Amino-acid biosynthesis</keyword>
<evidence type="ECO:0000313" key="11">
    <source>
        <dbReference type="Proteomes" id="UP000017090"/>
    </source>
</evidence>
<evidence type="ECO:0000256" key="6">
    <source>
        <dbReference type="ARBA" id="ARBA00022777"/>
    </source>
</evidence>
<comment type="catalytic activity">
    <reaction evidence="8">
        <text>L-glutamate + ATP = L-glutamyl 5-phosphate + ADP</text>
        <dbReference type="Rhea" id="RHEA:14877"/>
        <dbReference type="ChEBI" id="CHEBI:29985"/>
        <dbReference type="ChEBI" id="CHEBI:30616"/>
        <dbReference type="ChEBI" id="CHEBI:58274"/>
        <dbReference type="ChEBI" id="CHEBI:456216"/>
        <dbReference type="EC" id="2.7.2.11"/>
    </reaction>
</comment>
<dbReference type="AlphaFoldDB" id="U7UGH0"/>
<comment type="function">
    <text evidence="8">Catalyzes the transfer of a phosphate group to glutamate to form L-glutamate 5-phosphate.</text>
</comment>
<dbReference type="InterPro" id="IPR036393">
    <property type="entry name" value="AceGlu_kinase-like_sf"/>
</dbReference>
<comment type="similarity">
    <text evidence="8">Belongs to the glutamate 5-kinase family.</text>
</comment>
<gene>
    <name evidence="8 10" type="primary">proB</name>
    <name evidence="10" type="ORF">HMPREF1250_1112</name>
</gene>
<dbReference type="OrthoDB" id="9804434at2"/>
<feature type="binding site" evidence="8">
    <location>
        <begin position="176"/>
        <end position="177"/>
    </location>
    <ligand>
        <name>ATP</name>
        <dbReference type="ChEBI" id="CHEBI:30616"/>
    </ligand>
</feature>
<dbReference type="InterPro" id="IPR036974">
    <property type="entry name" value="PUA_sf"/>
</dbReference>
<evidence type="ECO:0000256" key="4">
    <source>
        <dbReference type="ARBA" id="ARBA00022679"/>
    </source>
</evidence>
<comment type="pathway">
    <text evidence="8">Amino-acid biosynthesis; L-proline biosynthesis; L-glutamate 5-semialdehyde from L-glutamate: step 1/2.</text>
</comment>
<feature type="binding site" evidence="8">
    <location>
        <position position="17"/>
    </location>
    <ligand>
        <name>ATP</name>
        <dbReference type="ChEBI" id="CHEBI:30616"/>
    </ligand>
</feature>
<dbReference type="InterPro" id="IPR011529">
    <property type="entry name" value="Glu_5kinase"/>
</dbReference>
<keyword evidence="11" id="KW-1185">Reference proteome</keyword>
<reference evidence="10 11" key="1">
    <citation type="submission" date="2013-09" db="EMBL/GenBank/DDBJ databases">
        <authorList>
            <person name="Durkin A.S."/>
            <person name="Haft D.R."/>
            <person name="McCorrison J."/>
            <person name="Torralba M."/>
            <person name="Gillis M."/>
            <person name="Haft D.H."/>
            <person name="Methe B."/>
            <person name="Sutton G."/>
            <person name="Nelson K.E."/>
        </authorList>
    </citation>
    <scope>NUCLEOTIDE SEQUENCE [LARGE SCALE GENOMIC DNA]</scope>
    <source>
        <strain evidence="10 11">BV3C16-1</strain>
    </source>
</reference>
<evidence type="ECO:0000313" key="10">
    <source>
        <dbReference type="EMBL" id="ERT58411.1"/>
    </source>
</evidence>
<dbReference type="InterPro" id="IPR005715">
    <property type="entry name" value="Glu_5kinase/COase_Synthase"/>
</dbReference>
<comment type="subcellular location">
    <subcellularLocation>
        <location evidence="8">Cytoplasm</location>
    </subcellularLocation>
</comment>
<evidence type="ECO:0000256" key="8">
    <source>
        <dbReference type="HAMAP-Rule" id="MF_00456"/>
    </source>
</evidence>
<dbReference type="InterPro" id="IPR019797">
    <property type="entry name" value="Glutamate_5-kinase_CS"/>
</dbReference>
<feature type="binding site" evidence="8">
    <location>
        <begin position="218"/>
        <end position="224"/>
    </location>
    <ligand>
        <name>ATP</name>
        <dbReference type="ChEBI" id="CHEBI:30616"/>
    </ligand>
</feature>
<dbReference type="FunFam" id="3.40.1160.10:FF:000018">
    <property type="entry name" value="Glutamate 5-kinase"/>
    <property type="match status" value="1"/>
</dbReference>
<dbReference type="GO" id="GO:0055129">
    <property type="term" value="P:L-proline biosynthetic process"/>
    <property type="evidence" value="ECO:0007669"/>
    <property type="project" value="UniProtKB-UniRule"/>
</dbReference>
<dbReference type="SMART" id="SM00359">
    <property type="entry name" value="PUA"/>
    <property type="match status" value="1"/>
</dbReference>
<evidence type="ECO:0000256" key="1">
    <source>
        <dbReference type="ARBA" id="ARBA00022490"/>
    </source>
</evidence>
<comment type="caution">
    <text evidence="10">The sequence shown here is derived from an EMBL/GenBank/DDBJ whole genome shotgun (WGS) entry which is preliminary data.</text>
</comment>
<keyword evidence="1 8" id="KW-0963">Cytoplasm</keyword>
<dbReference type="InterPro" id="IPR001048">
    <property type="entry name" value="Asp/Glu/Uridylate_kinase"/>
</dbReference>